<proteinExistence type="predicted"/>
<sequence>MDYKDELYREEATNRPDSNHQRHILWNGILLRYAEVTDGDPSVDDVCPFTDAEMKVYRWFSEKFGFHATQNSGNIGKLHYPFNVHAKLKFLIEQSFHSQHLCFGPSFTMRACFCLNAHHVTFQLTGRGKETEPWNFPTTGTAEVDSDGPEEGRSLNKSWMFGKNLLEKQMQLIEEQTVQFREWRRCTNEMLGLCRLRAEHSRRHAGLLEHISRKLGNETRVQCDGFHDRHDNVDVEFTAAKPLYSE</sequence>
<keyword evidence="1" id="KW-1185">Reference proteome</keyword>
<reference evidence="2" key="1">
    <citation type="submission" date="2017-02" db="UniProtKB">
        <authorList>
            <consortium name="WormBaseParasite"/>
        </authorList>
    </citation>
    <scope>IDENTIFICATION</scope>
</reference>
<dbReference type="Proteomes" id="UP000036681">
    <property type="component" value="Unplaced"/>
</dbReference>
<accession>A0A0M3HZS6</accession>
<evidence type="ECO:0000313" key="1">
    <source>
        <dbReference type="Proteomes" id="UP000036681"/>
    </source>
</evidence>
<organism evidence="1 2">
    <name type="scientific">Ascaris lumbricoides</name>
    <name type="common">Giant roundworm</name>
    <dbReference type="NCBI Taxonomy" id="6252"/>
    <lineage>
        <taxon>Eukaryota</taxon>
        <taxon>Metazoa</taxon>
        <taxon>Ecdysozoa</taxon>
        <taxon>Nematoda</taxon>
        <taxon>Chromadorea</taxon>
        <taxon>Rhabditida</taxon>
        <taxon>Spirurina</taxon>
        <taxon>Ascaridomorpha</taxon>
        <taxon>Ascaridoidea</taxon>
        <taxon>Ascarididae</taxon>
        <taxon>Ascaris</taxon>
    </lineage>
</organism>
<name>A0A0M3HZS6_ASCLU</name>
<evidence type="ECO:0000313" key="2">
    <source>
        <dbReference type="WBParaSite" id="ALUE_0000925901-mRNA-1"/>
    </source>
</evidence>
<protein>
    <submittedName>
        <fullName evidence="2">HA domain-containing protein</fullName>
    </submittedName>
</protein>
<dbReference type="AlphaFoldDB" id="A0A0M3HZS6"/>
<dbReference type="WBParaSite" id="ALUE_0000925901-mRNA-1">
    <property type="protein sequence ID" value="ALUE_0000925901-mRNA-1"/>
    <property type="gene ID" value="ALUE_0000925901"/>
</dbReference>